<gene>
    <name evidence="1" type="ORF">K756_04785</name>
</gene>
<dbReference type="Pfam" id="PF13289">
    <property type="entry name" value="SIR2_2"/>
    <property type="match status" value="1"/>
</dbReference>
<name>A0A806J935_GLAPU</name>
<evidence type="ECO:0000313" key="1">
    <source>
        <dbReference type="EMBL" id="AGO16166.1"/>
    </source>
</evidence>
<accession>A0A806J935</accession>
<dbReference type="EMBL" id="CP005384">
    <property type="protein sequence ID" value="AGO16166.1"/>
    <property type="molecule type" value="Genomic_DNA"/>
</dbReference>
<dbReference type="SUPFAM" id="SSF52467">
    <property type="entry name" value="DHS-like NAD/FAD-binding domain"/>
    <property type="match status" value="1"/>
</dbReference>
<evidence type="ECO:0008006" key="3">
    <source>
        <dbReference type="Google" id="ProtNLM"/>
    </source>
</evidence>
<proteinExistence type="predicted"/>
<organism evidence="1 2">
    <name type="scientific">Glaesserella parasuis ZJ0906</name>
    <dbReference type="NCBI Taxonomy" id="1322346"/>
    <lineage>
        <taxon>Bacteria</taxon>
        <taxon>Pseudomonadati</taxon>
        <taxon>Pseudomonadota</taxon>
        <taxon>Gammaproteobacteria</taxon>
        <taxon>Pasteurellales</taxon>
        <taxon>Pasteurellaceae</taxon>
        <taxon>Glaesserella</taxon>
    </lineage>
</organism>
<protein>
    <recommendedName>
        <fullName evidence="3">SIR2-like domain-containing protein</fullName>
    </recommendedName>
</protein>
<sequence length="343" mass="40070">MDYLKKLFDDELYNEGKVDIRGNVFYKNEILFNLDEVAYNNAFEEWKKDRQANLLSRAEEIKNLYDNSDRLAKLCEIFSSNKVIPFVGAGLSSGSGLKLWKDFLLHIKDGVSVDEGLFNNLIKQGEYEKVAQLLCDADADYLHEQINNHFGKNFNIDDIYGVIRRLPELFDQSVITTNYDDLLKIVYEESGQRFYYEMNGLDAEEFGSLLNQGRNVLLKLHGTYTFRNKRVLTRSDYERHYNENNTISKCIERLFSQSLLFLGCSLNTDRIIKEMAEFVKKKGTDSLPKHYAFLSSDKLSDQDRIEKRKLLQKSNIYIIWYDGEHDEDIEALLEYLLKIKVAN</sequence>
<reference evidence="1 2" key="1">
    <citation type="journal article" date="2013" name="PLoS ONE">
        <title>Complete Genome Analysis of a Haemophilus parasuis Serovar 12 Strain from China.</title>
        <authorList>
            <person name="Li Y."/>
            <person name="Kwok A.H."/>
            <person name="Jiang J."/>
            <person name="Zou Y."/>
            <person name="Zheng F."/>
            <person name="Chen P."/>
            <person name="Hou C."/>
            <person name="Leung F.C."/>
            <person name="Jiang P."/>
        </authorList>
    </citation>
    <scope>NUCLEOTIDE SEQUENCE [LARGE SCALE GENOMIC DNA]</scope>
    <source>
        <strain evidence="1 2">ZJ0906</strain>
    </source>
</reference>
<dbReference type="Proteomes" id="UP000014672">
    <property type="component" value="Chromosome"/>
</dbReference>
<dbReference type="InterPro" id="IPR029035">
    <property type="entry name" value="DHS-like_NAD/FAD-binding_dom"/>
</dbReference>
<dbReference type="KEGG" id="hpaz:K756_04785"/>
<dbReference type="AlphaFoldDB" id="A0A806J935"/>
<evidence type="ECO:0000313" key="2">
    <source>
        <dbReference type="Proteomes" id="UP000014672"/>
    </source>
</evidence>